<feature type="transmembrane region" description="Helical" evidence="10">
    <location>
        <begin position="163"/>
        <end position="185"/>
    </location>
</feature>
<reference evidence="12 13" key="1">
    <citation type="submission" date="2019-09" db="EMBL/GenBank/DDBJ databases">
        <title>Bird 10,000 Genomes (B10K) Project - Family phase.</title>
        <authorList>
            <person name="Zhang G."/>
        </authorList>
    </citation>
    <scope>NUCLEOTIDE SEQUENCE [LARGE SCALE GENOMIC DNA]</scope>
    <source>
        <strain evidence="12">OUT-0020</strain>
        <tissue evidence="12">Liver</tissue>
    </source>
</reference>
<keyword evidence="7" id="KW-0675">Receptor</keyword>
<evidence type="ECO:0000256" key="5">
    <source>
        <dbReference type="ARBA" id="ARBA00023040"/>
    </source>
</evidence>
<evidence type="ECO:0000259" key="11">
    <source>
        <dbReference type="PROSITE" id="PS50262"/>
    </source>
</evidence>
<evidence type="ECO:0000256" key="8">
    <source>
        <dbReference type="ARBA" id="ARBA00023180"/>
    </source>
</evidence>
<dbReference type="PANTHER" id="PTHR48018">
    <property type="entry name" value="OLFACTORY RECEPTOR"/>
    <property type="match status" value="1"/>
</dbReference>
<dbReference type="GO" id="GO:0004984">
    <property type="term" value="F:olfactory receptor activity"/>
    <property type="evidence" value="ECO:0007669"/>
    <property type="project" value="InterPro"/>
</dbReference>
<comment type="subcellular location">
    <subcellularLocation>
        <location evidence="2">Membrane</location>
        <topology evidence="2">Multi-pass membrane protein</topology>
    </subcellularLocation>
</comment>
<keyword evidence="5" id="KW-0297">G-protein coupled receptor</keyword>
<feature type="non-terminal residue" evidence="12">
    <location>
        <position position="1"/>
    </location>
</feature>
<dbReference type="Gene3D" id="1.20.1070.10">
    <property type="entry name" value="Rhodopsin 7-helix transmembrane proteins"/>
    <property type="match status" value="1"/>
</dbReference>
<name>A0A7L3S7J7_CEPGR</name>
<dbReference type="PRINTS" id="PR00245">
    <property type="entry name" value="OLFACTORYR"/>
</dbReference>
<comment type="function">
    <text evidence="1">Odorant receptor.</text>
</comment>
<dbReference type="PROSITE" id="PS00237">
    <property type="entry name" value="G_PROTEIN_RECEP_F1_1"/>
    <property type="match status" value="1"/>
</dbReference>
<dbReference type="Proteomes" id="UP000578766">
    <property type="component" value="Unassembled WGS sequence"/>
</dbReference>
<dbReference type="InterPro" id="IPR017452">
    <property type="entry name" value="GPCR_Rhodpsn_7TM"/>
</dbReference>
<evidence type="ECO:0000256" key="3">
    <source>
        <dbReference type="ARBA" id="ARBA00022692"/>
    </source>
</evidence>
<protein>
    <submittedName>
        <fullName evidence="12">O1052 protein</fullName>
    </submittedName>
</protein>
<feature type="non-terminal residue" evidence="12">
    <location>
        <position position="276"/>
    </location>
</feature>
<dbReference type="FunFam" id="1.20.1070.10:FF:000003">
    <property type="entry name" value="Olfactory receptor"/>
    <property type="match status" value="1"/>
</dbReference>
<dbReference type="SUPFAM" id="SSF81321">
    <property type="entry name" value="Family A G protein-coupled receptor-like"/>
    <property type="match status" value="1"/>
</dbReference>
<keyword evidence="8" id="KW-0325">Glycoprotein</keyword>
<keyword evidence="4 10" id="KW-1133">Transmembrane helix</keyword>
<evidence type="ECO:0000256" key="4">
    <source>
        <dbReference type="ARBA" id="ARBA00022989"/>
    </source>
</evidence>
<evidence type="ECO:0000313" key="12">
    <source>
        <dbReference type="EMBL" id="NXV23008.1"/>
    </source>
</evidence>
<dbReference type="GO" id="GO:0016020">
    <property type="term" value="C:membrane"/>
    <property type="evidence" value="ECO:0007669"/>
    <property type="project" value="UniProtKB-SubCell"/>
</dbReference>
<feature type="transmembrane region" description="Helical" evidence="10">
    <location>
        <begin position="63"/>
        <end position="83"/>
    </location>
</feature>
<evidence type="ECO:0000256" key="2">
    <source>
        <dbReference type="ARBA" id="ARBA00004141"/>
    </source>
</evidence>
<sequence length="276" mass="30614">GLTLLGNVGMILIIRFDPRLHTPMYFLLSNLSFLGIRYSSTVTPNVLLNFLAAPKGVLCSGCLMQYGFFALFATTEMLLLAAMAYDRYVAICNPLLYTVVVTKKVCVLLIAGLYLGGAANSLTHTYGLLRLSFCSSNVIDHFFCDLPLLKLSRSDTHLNKLRVSIFGALIEATTFTVVIISYFFITATVLRIHSAKGRQKTFPTCASHLTAVFTFHGTILFVYFSPRSSYSLSTDKTISVFYTVVIPLLNPSIYSLRNNDVKCAARKLLKRKVLPC</sequence>
<dbReference type="EMBL" id="VZUD01000359">
    <property type="protein sequence ID" value="NXV23008.1"/>
    <property type="molecule type" value="Genomic_DNA"/>
</dbReference>
<organism evidence="12 13">
    <name type="scientific">Cepphus grylle</name>
    <name type="common">Black guillemot</name>
    <name type="synonym">Alca grylle</name>
    <dbReference type="NCBI Taxonomy" id="28697"/>
    <lineage>
        <taxon>Eukaryota</taxon>
        <taxon>Metazoa</taxon>
        <taxon>Chordata</taxon>
        <taxon>Craniata</taxon>
        <taxon>Vertebrata</taxon>
        <taxon>Euteleostomi</taxon>
        <taxon>Archelosauria</taxon>
        <taxon>Archosauria</taxon>
        <taxon>Dinosauria</taxon>
        <taxon>Saurischia</taxon>
        <taxon>Theropoda</taxon>
        <taxon>Coelurosauria</taxon>
        <taxon>Aves</taxon>
        <taxon>Neognathae</taxon>
        <taxon>Neoaves</taxon>
        <taxon>Charadriiformes</taxon>
        <taxon>Alcidae</taxon>
        <taxon>Cepphus</taxon>
    </lineage>
</organism>
<dbReference type="AlphaFoldDB" id="A0A7L3S7J7"/>
<keyword evidence="13" id="KW-1185">Reference proteome</keyword>
<comment type="caution">
    <text evidence="12">The sequence shown here is derived from an EMBL/GenBank/DDBJ whole genome shotgun (WGS) entry which is preliminary data.</text>
</comment>
<keyword evidence="6 10" id="KW-0472">Membrane</keyword>
<feature type="transmembrane region" description="Helical" evidence="10">
    <location>
        <begin position="206"/>
        <end position="225"/>
    </location>
</feature>
<proteinExistence type="predicted"/>
<evidence type="ECO:0000256" key="7">
    <source>
        <dbReference type="ARBA" id="ARBA00023170"/>
    </source>
</evidence>
<evidence type="ECO:0000256" key="6">
    <source>
        <dbReference type="ARBA" id="ARBA00023136"/>
    </source>
</evidence>
<keyword evidence="9" id="KW-0807">Transducer</keyword>
<keyword evidence="3 10" id="KW-0812">Transmembrane</keyword>
<dbReference type="GO" id="GO:0004930">
    <property type="term" value="F:G protein-coupled receptor activity"/>
    <property type="evidence" value="ECO:0007669"/>
    <property type="project" value="UniProtKB-KW"/>
</dbReference>
<dbReference type="InterPro" id="IPR000276">
    <property type="entry name" value="GPCR_Rhodpsn"/>
</dbReference>
<feature type="transmembrane region" description="Helical" evidence="10">
    <location>
        <begin position="237"/>
        <end position="256"/>
    </location>
</feature>
<accession>A0A7L3S7J7</accession>
<feature type="domain" description="G-protein coupled receptors family 1 profile" evidence="11">
    <location>
        <begin position="6"/>
        <end position="254"/>
    </location>
</feature>
<dbReference type="PROSITE" id="PS50262">
    <property type="entry name" value="G_PROTEIN_RECEP_F1_2"/>
    <property type="match status" value="1"/>
</dbReference>
<dbReference type="Pfam" id="PF13853">
    <property type="entry name" value="7tm_4"/>
    <property type="match status" value="1"/>
</dbReference>
<gene>
    <name evidence="12" type="ORF">CEPGRY_R05457</name>
</gene>
<evidence type="ECO:0000313" key="13">
    <source>
        <dbReference type="Proteomes" id="UP000578766"/>
    </source>
</evidence>
<evidence type="ECO:0000256" key="9">
    <source>
        <dbReference type="ARBA" id="ARBA00023224"/>
    </source>
</evidence>
<evidence type="ECO:0000256" key="10">
    <source>
        <dbReference type="SAM" id="Phobius"/>
    </source>
</evidence>
<dbReference type="InterPro" id="IPR000725">
    <property type="entry name" value="Olfact_rcpt"/>
</dbReference>
<evidence type="ECO:0000256" key="1">
    <source>
        <dbReference type="ARBA" id="ARBA00002936"/>
    </source>
</evidence>